<evidence type="ECO:0000256" key="1">
    <source>
        <dbReference type="SAM" id="Phobius"/>
    </source>
</evidence>
<dbReference type="Proteomes" id="UP000814243">
    <property type="component" value="Unassembled WGS sequence"/>
</dbReference>
<dbReference type="EMBL" id="JACEFF010000701">
    <property type="protein sequence ID" value="KAH9632622.1"/>
    <property type="molecule type" value="Genomic_DNA"/>
</dbReference>
<evidence type="ECO:0000259" key="2">
    <source>
        <dbReference type="PROSITE" id="PS50835"/>
    </source>
</evidence>
<protein>
    <recommendedName>
        <fullName evidence="2">Ig-like domain-containing protein</fullName>
    </recommendedName>
</protein>
<comment type="caution">
    <text evidence="3">The sequence shown here is derived from an EMBL/GenBank/DDBJ whole genome shotgun (WGS) entry which is preliminary data.</text>
</comment>
<dbReference type="AlphaFoldDB" id="A0A922M914"/>
<accession>A0A922M914</accession>
<dbReference type="InterPro" id="IPR013098">
    <property type="entry name" value="Ig_I-set"/>
</dbReference>
<keyword evidence="1" id="KW-0812">Transmembrane</keyword>
<dbReference type="PROSITE" id="PS50835">
    <property type="entry name" value="IG_LIKE"/>
    <property type="match status" value="1"/>
</dbReference>
<sequence length="75" mass="8319">MRTSTEKLPNALVTYPIILFFLMAAPARFPMKSKTVQVTAGEAAHLQCAASGDSPLEVSWRSPHHHTIAHHLDQR</sequence>
<reference evidence="3" key="1">
    <citation type="journal article" date="2021" name="G3 (Bethesda)">
        <title>Genome and transcriptome analysis of the beet armyworm Spodoptera exigua reveals targets for pest control. .</title>
        <authorList>
            <person name="Simon S."/>
            <person name="Breeschoten T."/>
            <person name="Jansen H.J."/>
            <person name="Dirks R.P."/>
            <person name="Schranz M.E."/>
            <person name="Ros V.I.D."/>
        </authorList>
    </citation>
    <scope>NUCLEOTIDE SEQUENCE</scope>
    <source>
        <strain evidence="3">TB_SE_WUR_2020</strain>
    </source>
</reference>
<dbReference type="InterPro" id="IPR013783">
    <property type="entry name" value="Ig-like_fold"/>
</dbReference>
<keyword evidence="1" id="KW-1133">Transmembrane helix</keyword>
<feature type="domain" description="Ig-like" evidence="2">
    <location>
        <begin position="26"/>
        <end position="60"/>
    </location>
</feature>
<dbReference type="InterPro" id="IPR007110">
    <property type="entry name" value="Ig-like_dom"/>
</dbReference>
<evidence type="ECO:0000313" key="4">
    <source>
        <dbReference type="Proteomes" id="UP000814243"/>
    </source>
</evidence>
<organism evidence="3 4">
    <name type="scientific">Spodoptera exigua</name>
    <name type="common">Beet armyworm</name>
    <name type="synonym">Noctua fulgens</name>
    <dbReference type="NCBI Taxonomy" id="7107"/>
    <lineage>
        <taxon>Eukaryota</taxon>
        <taxon>Metazoa</taxon>
        <taxon>Ecdysozoa</taxon>
        <taxon>Arthropoda</taxon>
        <taxon>Hexapoda</taxon>
        <taxon>Insecta</taxon>
        <taxon>Pterygota</taxon>
        <taxon>Neoptera</taxon>
        <taxon>Endopterygota</taxon>
        <taxon>Lepidoptera</taxon>
        <taxon>Glossata</taxon>
        <taxon>Ditrysia</taxon>
        <taxon>Noctuoidea</taxon>
        <taxon>Noctuidae</taxon>
        <taxon>Amphipyrinae</taxon>
        <taxon>Spodoptera</taxon>
    </lineage>
</organism>
<gene>
    <name evidence="3" type="ORF">HF086_001865</name>
</gene>
<evidence type="ECO:0000313" key="3">
    <source>
        <dbReference type="EMBL" id="KAH9632622.1"/>
    </source>
</evidence>
<proteinExistence type="predicted"/>
<dbReference type="InterPro" id="IPR036179">
    <property type="entry name" value="Ig-like_dom_sf"/>
</dbReference>
<dbReference type="Pfam" id="PF07679">
    <property type="entry name" value="I-set"/>
    <property type="match status" value="1"/>
</dbReference>
<name>A0A922M914_SPOEX</name>
<dbReference type="Gene3D" id="2.60.40.10">
    <property type="entry name" value="Immunoglobulins"/>
    <property type="match status" value="1"/>
</dbReference>
<feature type="transmembrane region" description="Helical" evidence="1">
    <location>
        <begin position="12"/>
        <end position="29"/>
    </location>
</feature>
<dbReference type="SUPFAM" id="SSF48726">
    <property type="entry name" value="Immunoglobulin"/>
    <property type="match status" value="1"/>
</dbReference>
<keyword evidence="1" id="KW-0472">Membrane</keyword>